<proteinExistence type="predicted"/>
<accession>A0A9D4ASQ5</accession>
<name>A0A9D4ASQ5_9SAUR</name>
<evidence type="ECO:0000313" key="2">
    <source>
        <dbReference type="Proteomes" id="UP000827986"/>
    </source>
</evidence>
<reference evidence="1" key="1">
    <citation type="submission" date="2021-09" db="EMBL/GenBank/DDBJ databases">
        <title>The genome of Mauremys mutica provides insights into the evolution of semi-aquatic lifestyle.</title>
        <authorList>
            <person name="Gong S."/>
            <person name="Gao Y."/>
        </authorList>
    </citation>
    <scope>NUCLEOTIDE SEQUENCE</scope>
    <source>
        <strain evidence="1">MM-2020</strain>
        <tissue evidence="1">Muscle</tissue>
    </source>
</reference>
<dbReference type="AlphaFoldDB" id="A0A9D4ASQ5"/>
<evidence type="ECO:0000313" key="1">
    <source>
        <dbReference type="EMBL" id="KAH1174777.1"/>
    </source>
</evidence>
<keyword evidence="2" id="KW-1185">Reference proteome</keyword>
<dbReference type="EMBL" id="JAHDVG010000479">
    <property type="protein sequence ID" value="KAH1174777.1"/>
    <property type="molecule type" value="Genomic_DNA"/>
</dbReference>
<sequence length="105" mass="11837">MVYLSYFKKKNPILVAISATRGNCCCRREPSMGGQCRARQIWGRPRSWNRVASAPLATLLPSDASLRILARNRLSTDIPSLSKQKEARWVEDLSFRSSPDSKPTN</sequence>
<organism evidence="1 2">
    <name type="scientific">Mauremys mutica</name>
    <name type="common">yellowpond turtle</name>
    <dbReference type="NCBI Taxonomy" id="74926"/>
    <lineage>
        <taxon>Eukaryota</taxon>
        <taxon>Metazoa</taxon>
        <taxon>Chordata</taxon>
        <taxon>Craniata</taxon>
        <taxon>Vertebrata</taxon>
        <taxon>Euteleostomi</taxon>
        <taxon>Archelosauria</taxon>
        <taxon>Testudinata</taxon>
        <taxon>Testudines</taxon>
        <taxon>Cryptodira</taxon>
        <taxon>Durocryptodira</taxon>
        <taxon>Testudinoidea</taxon>
        <taxon>Geoemydidae</taxon>
        <taxon>Geoemydinae</taxon>
        <taxon>Mauremys</taxon>
    </lineage>
</organism>
<gene>
    <name evidence="1" type="ORF">KIL84_008768</name>
</gene>
<dbReference type="Proteomes" id="UP000827986">
    <property type="component" value="Unassembled WGS sequence"/>
</dbReference>
<protein>
    <submittedName>
        <fullName evidence="1">Uncharacterized protein</fullName>
    </submittedName>
</protein>
<comment type="caution">
    <text evidence="1">The sequence shown here is derived from an EMBL/GenBank/DDBJ whole genome shotgun (WGS) entry which is preliminary data.</text>
</comment>